<sequence>MKIRNLGPQTKKRLIILCGGILLVLLLLVVRPSATYAKATWLWDTKLIQQHSEDIVAFAKKQGVKIIFLQIGGDVKEESYREFIRKASSSGMEVHALNGKPEWALGEHREEADAFLEWVESYNENSDPEERFTGIQFDVEPYLLKDWKNDQAAVVEQWAENAGNWIEKGKEGGLEVGAAVPFWLDGIDYAGPDGEIPLNRWMVDTFDYVAIMAYRDEADRIYSAAKTTLEEGDREQKPVWIGVELGESEEGPGVSFYERSFTFLTGEINKLVRKVKGHDSFAGIAIHSYEPWREKISQWERSLKQ</sequence>
<dbReference type="RefSeq" id="WP_331844748.1">
    <property type="nucleotide sequence ID" value="NZ_JAZHPZ010000001.1"/>
</dbReference>
<evidence type="ECO:0000313" key="1">
    <source>
        <dbReference type="EMBL" id="MEF2964521.1"/>
    </source>
</evidence>
<accession>A0ABU7VLC2</accession>
<keyword evidence="2" id="KW-1185">Reference proteome</keyword>
<dbReference type="EMBL" id="JAZHPZ010000001">
    <property type="protein sequence ID" value="MEF2964521.1"/>
    <property type="molecule type" value="Genomic_DNA"/>
</dbReference>
<comment type="caution">
    <text evidence="1">The sequence shown here is derived from an EMBL/GenBank/DDBJ whole genome shotgun (WGS) entry which is preliminary data.</text>
</comment>
<organism evidence="1 2">
    <name type="scientific">Paenibacillus haidiansis</name>
    <dbReference type="NCBI Taxonomy" id="1574488"/>
    <lineage>
        <taxon>Bacteria</taxon>
        <taxon>Bacillati</taxon>
        <taxon>Bacillota</taxon>
        <taxon>Bacilli</taxon>
        <taxon>Bacillales</taxon>
        <taxon>Paenibacillaceae</taxon>
        <taxon>Paenibacillus</taxon>
    </lineage>
</organism>
<proteinExistence type="predicted"/>
<evidence type="ECO:0000313" key="2">
    <source>
        <dbReference type="Proteomes" id="UP001306950"/>
    </source>
</evidence>
<gene>
    <name evidence="1" type="ORF">V3851_01655</name>
</gene>
<name>A0ABU7VLC2_9BACL</name>
<reference evidence="1 2" key="1">
    <citation type="submission" date="2024-02" db="EMBL/GenBank/DDBJ databases">
        <title>A nitrogen-fixing paenibacillus bacterium.</title>
        <authorList>
            <person name="Zhang W.L."/>
            <person name="Chen S.F."/>
        </authorList>
    </citation>
    <scope>NUCLEOTIDE SEQUENCE [LARGE SCALE GENOMIC DNA]</scope>
    <source>
        <strain evidence="1 2">M1</strain>
    </source>
</reference>
<protein>
    <submittedName>
        <fullName evidence="1">Uncharacterized protein</fullName>
    </submittedName>
</protein>
<dbReference type="Proteomes" id="UP001306950">
    <property type="component" value="Unassembled WGS sequence"/>
</dbReference>